<accession>A0A3R7CHT1</accession>
<dbReference type="OrthoDB" id="20273at2759"/>
<dbReference type="STRING" id="79923.A0A3R7CHT1"/>
<gene>
    <name evidence="1" type="ORF">CSKR_110302</name>
</gene>
<keyword evidence="1" id="KW-0808">Transferase</keyword>
<proteinExistence type="predicted"/>
<keyword evidence="2" id="KW-1185">Reference proteome</keyword>
<keyword evidence="1" id="KW-0328">Glycosyltransferase</keyword>
<sequence length="520" mass="58173">MDFERELTKLGLWRKLMPRDGKCLLNAIVDQLCEFSACSKYVEKLSESCCSHGVKTNAAYALESIKTAKSCLEHVNLDSLLEVISNQFGYQIIVYRPNETKQPEIIGEAHHKKILVSEVDGHFDALMTRKEVELAGFCQAIVYELLYACVFGLRTDEVWRGRDALHLKLRGSNGARDHTGSARDTELIPFAYRAAKALDETVYRNVQFDNWRDEAIQSGLVKQLAFNAILDFGSDVDNFAQLRMEHEIPNPTTMNCQTISSPSMLSTSEYDRAIRTGCLGLKQHIHWHAPRPGKHPGNSELLRNENTFQIPPRYALVPPVSRALKQSTTAAALLNIYETLFNFGVHNTSGATYPLEPRAVETYVVSQNEHPKLDFQVVSSALSETIGNDVPANWMIDSGPGAFQTHLELTNTTQFDERCLPERHYMSEALVSADTVLQANRFPFHFVPSMPPSDAFTITASQLASQSSVLPLPHPDTAWSLWALPTLPPAFYASHQTPWLTALGLGSATDQQMLYWTVPC</sequence>
<dbReference type="GO" id="GO:0016757">
    <property type="term" value="F:glycosyltransferase activity"/>
    <property type="evidence" value="ECO:0007669"/>
    <property type="project" value="UniProtKB-KW"/>
</dbReference>
<dbReference type="InParanoid" id="A0A3R7CHT1"/>
<comment type="caution">
    <text evidence="1">The sequence shown here is derived from an EMBL/GenBank/DDBJ whole genome shotgun (WGS) entry which is preliminary data.</text>
</comment>
<organism evidence="1 2">
    <name type="scientific">Clonorchis sinensis</name>
    <name type="common">Chinese liver fluke</name>
    <dbReference type="NCBI Taxonomy" id="79923"/>
    <lineage>
        <taxon>Eukaryota</taxon>
        <taxon>Metazoa</taxon>
        <taxon>Spiralia</taxon>
        <taxon>Lophotrochozoa</taxon>
        <taxon>Platyhelminthes</taxon>
        <taxon>Trematoda</taxon>
        <taxon>Digenea</taxon>
        <taxon>Opisthorchiida</taxon>
        <taxon>Opisthorchiata</taxon>
        <taxon>Opisthorchiidae</taxon>
        <taxon>Clonorchis</taxon>
    </lineage>
</organism>
<dbReference type="EMBL" id="NIRI02000042">
    <property type="protein sequence ID" value="KAG5450868.1"/>
    <property type="molecule type" value="Genomic_DNA"/>
</dbReference>
<evidence type="ECO:0000313" key="1">
    <source>
        <dbReference type="EMBL" id="KAG5450868.1"/>
    </source>
</evidence>
<reference evidence="1 2" key="1">
    <citation type="journal article" date="2018" name="Biotechnol. Adv.">
        <title>Improved genomic resources and new bioinformatic workflow for the carcinogenic parasite Clonorchis sinensis: Biotechnological implications.</title>
        <authorList>
            <person name="Wang D."/>
            <person name="Korhonen P.K."/>
            <person name="Gasser R.B."/>
            <person name="Young N.D."/>
        </authorList>
    </citation>
    <scope>NUCLEOTIDE SEQUENCE [LARGE SCALE GENOMIC DNA]</scope>
    <source>
        <strain evidence="1">Cs-k2</strain>
    </source>
</reference>
<dbReference type="AlphaFoldDB" id="A0A3R7CHT1"/>
<evidence type="ECO:0000313" key="2">
    <source>
        <dbReference type="Proteomes" id="UP000286415"/>
    </source>
</evidence>
<dbReference type="Proteomes" id="UP000286415">
    <property type="component" value="Unassembled WGS sequence"/>
</dbReference>
<name>A0A3R7CHT1_CLOSI</name>
<protein>
    <submittedName>
        <fullName evidence="1">N-acetylglucosaminyldiphosphodolichol N-acetylglucosaminyltransferase catalytic subunit alg13</fullName>
    </submittedName>
</protein>
<reference evidence="1 2" key="2">
    <citation type="journal article" date="2021" name="Genomics">
        <title>High-quality reference genome for Clonorchis sinensis.</title>
        <authorList>
            <person name="Young N.D."/>
            <person name="Stroehlein A.J."/>
            <person name="Kinkar L."/>
            <person name="Wang T."/>
            <person name="Sohn W.M."/>
            <person name="Chang B.C.H."/>
            <person name="Kaur P."/>
            <person name="Weisz D."/>
            <person name="Dudchenko O."/>
            <person name="Aiden E.L."/>
            <person name="Korhonen P.K."/>
            <person name="Gasser R.B."/>
        </authorList>
    </citation>
    <scope>NUCLEOTIDE SEQUENCE [LARGE SCALE GENOMIC DNA]</scope>
    <source>
        <strain evidence="1">Cs-k2</strain>
    </source>
</reference>